<dbReference type="RefSeq" id="XP_059601125.1">
    <property type="nucleotide sequence ID" value="XM_059748812.1"/>
</dbReference>
<dbReference type="AlphaFoldDB" id="A0AAJ8BRU6"/>
<name>A0AAJ8BRU6_ASPNG</name>
<reference evidence="2" key="1">
    <citation type="submission" date="2025-02" db="EMBL/GenBank/DDBJ databases">
        <authorList>
            <consortium name="NCBI Genome Project"/>
        </authorList>
    </citation>
    <scope>NUCLEOTIDE SEQUENCE</scope>
</reference>
<organism evidence="2">
    <name type="scientific">Aspergillus niger</name>
    <dbReference type="NCBI Taxonomy" id="5061"/>
    <lineage>
        <taxon>Eukaryota</taxon>
        <taxon>Fungi</taxon>
        <taxon>Dikarya</taxon>
        <taxon>Ascomycota</taxon>
        <taxon>Pezizomycotina</taxon>
        <taxon>Eurotiomycetes</taxon>
        <taxon>Eurotiomycetidae</taxon>
        <taxon>Eurotiales</taxon>
        <taxon>Aspergillaceae</taxon>
        <taxon>Aspergillus</taxon>
        <taxon>Aspergillus subgen. Circumdati</taxon>
    </lineage>
</organism>
<feature type="compositionally biased region" description="Basic and acidic residues" evidence="1">
    <location>
        <begin position="12"/>
        <end position="30"/>
    </location>
</feature>
<reference evidence="2" key="2">
    <citation type="submission" date="2025-08" db="UniProtKB">
        <authorList>
            <consortium name="RefSeq"/>
        </authorList>
    </citation>
    <scope>IDENTIFICATION</scope>
</reference>
<feature type="region of interest" description="Disordered" evidence="1">
    <location>
        <begin position="1"/>
        <end position="41"/>
    </location>
</feature>
<evidence type="ECO:0000256" key="1">
    <source>
        <dbReference type="SAM" id="MobiDB-lite"/>
    </source>
</evidence>
<accession>A0AAJ8BRU6</accession>
<proteinExistence type="predicted"/>
<dbReference type="VEuPathDB" id="FungiDB:An08g01010"/>
<dbReference type="GeneID" id="84591576"/>
<gene>
    <name evidence="2" type="ORF">An08g01010</name>
</gene>
<dbReference type="KEGG" id="ang:An08g01010"/>
<protein>
    <submittedName>
        <fullName evidence="2">Uncharacterized protein</fullName>
    </submittedName>
</protein>
<evidence type="ECO:0000313" key="2">
    <source>
        <dbReference type="RefSeq" id="XP_059601125.1"/>
    </source>
</evidence>
<sequence>MARRRPAGGSDPLKKEPRLPEPQHRIEDQQHPSTTACGRRKQPGYCLSSRSGQICLHLPTDICAAKNQENLIFAAMRRRIICCEVLSPGLLRIAHMCIAVKKDSEVWVTAPVVAVAEML</sequence>